<sequence>MYKTFMKPKKHKKPFILKKRSKPTQYIIFIYIFIYYYY</sequence>
<feature type="non-terminal residue" evidence="1">
    <location>
        <position position="38"/>
    </location>
</feature>
<accession>A0A0F9DL30</accession>
<protein>
    <submittedName>
        <fullName evidence="1">Uncharacterized protein</fullName>
    </submittedName>
</protein>
<comment type="caution">
    <text evidence="1">The sequence shown here is derived from an EMBL/GenBank/DDBJ whole genome shotgun (WGS) entry which is preliminary data.</text>
</comment>
<proteinExistence type="predicted"/>
<dbReference type="AlphaFoldDB" id="A0A0F9DL30"/>
<gene>
    <name evidence="1" type="ORF">LCGC14_2185330</name>
</gene>
<name>A0A0F9DL30_9ZZZZ</name>
<organism evidence="1">
    <name type="scientific">marine sediment metagenome</name>
    <dbReference type="NCBI Taxonomy" id="412755"/>
    <lineage>
        <taxon>unclassified sequences</taxon>
        <taxon>metagenomes</taxon>
        <taxon>ecological metagenomes</taxon>
    </lineage>
</organism>
<evidence type="ECO:0000313" key="1">
    <source>
        <dbReference type="EMBL" id="KKL62418.1"/>
    </source>
</evidence>
<reference evidence="1" key="1">
    <citation type="journal article" date="2015" name="Nature">
        <title>Complex archaea that bridge the gap between prokaryotes and eukaryotes.</title>
        <authorList>
            <person name="Spang A."/>
            <person name="Saw J.H."/>
            <person name="Jorgensen S.L."/>
            <person name="Zaremba-Niedzwiedzka K."/>
            <person name="Martijn J."/>
            <person name="Lind A.E."/>
            <person name="van Eijk R."/>
            <person name="Schleper C."/>
            <person name="Guy L."/>
            <person name="Ettema T.J."/>
        </authorList>
    </citation>
    <scope>NUCLEOTIDE SEQUENCE</scope>
</reference>
<dbReference type="EMBL" id="LAZR01028495">
    <property type="protein sequence ID" value="KKL62418.1"/>
    <property type="molecule type" value="Genomic_DNA"/>
</dbReference>